<dbReference type="Proteomes" id="UP000235388">
    <property type="component" value="Unassembled WGS sequence"/>
</dbReference>
<protein>
    <submittedName>
        <fullName evidence="2">Uncharacterized protein</fullName>
    </submittedName>
</protein>
<dbReference type="OrthoDB" id="2507532at2759"/>
<name>A0A2N5SKK4_9BASI</name>
<evidence type="ECO:0000313" key="3">
    <source>
        <dbReference type="Proteomes" id="UP000235388"/>
    </source>
</evidence>
<dbReference type="EMBL" id="PGCJ01000940">
    <property type="protein sequence ID" value="PLW13741.1"/>
    <property type="molecule type" value="Genomic_DNA"/>
</dbReference>
<comment type="caution">
    <text evidence="2">The sequence shown here is derived from an EMBL/GenBank/DDBJ whole genome shotgun (WGS) entry which is preliminary data.</text>
</comment>
<reference evidence="2 3" key="1">
    <citation type="submission" date="2017-11" db="EMBL/GenBank/DDBJ databases">
        <title>De novo assembly and phasing of dikaryotic genomes from two isolates of Puccinia coronata f. sp. avenae, the causal agent of oat crown rust.</title>
        <authorList>
            <person name="Miller M.E."/>
            <person name="Zhang Y."/>
            <person name="Omidvar V."/>
            <person name="Sperschneider J."/>
            <person name="Schwessinger B."/>
            <person name="Raley C."/>
            <person name="Palmer J.M."/>
            <person name="Garnica D."/>
            <person name="Upadhyaya N."/>
            <person name="Rathjen J."/>
            <person name="Taylor J.M."/>
            <person name="Park R.F."/>
            <person name="Dodds P.N."/>
            <person name="Hirsch C.D."/>
            <person name="Kianian S.F."/>
            <person name="Figueroa M."/>
        </authorList>
    </citation>
    <scope>NUCLEOTIDE SEQUENCE [LARGE SCALE GENOMIC DNA]</scope>
    <source>
        <strain evidence="2">12NC29</strain>
    </source>
</reference>
<proteinExistence type="predicted"/>
<feature type="compositionally biased region" description="Basic and acidic residues" evidence="1">
    <location>
        <begin position="250"/>
        <end position="279"/>
    </location>
</feature>
<feature type="compositionally biased region" description="Basic residues" evidence="1">
    <location>
        <begin position="299"/>
        <end position="315"/>
    </location>
</feature>
<feature type="compositionally biased region" description="Low complexity" evidence="1">
    <location>
        <begin position="238"/>
        <end position="247"/>
    </location>
</feature>
<organism evidence="2 3">
    <name type="scientific">Puccinia coronata f. sp. avenae</name>
    <dbReference type="NCBI Taxonomy" id="200324"/>
    <lineage>
        <taxon>Eukaryota</taxon>
        <taxon>Fungi</taxon>
        <taxon>Dikarya</taxon>
        <taxon>Basidiomycota</taxon>
        <taxon>Pucciniomycotina</taxon>
        <taxon>Pucciniomycetes</taxon>
        <taxon>Pucciniales</taxon>
        <taxon>Pucciniaceae</taxon>
        <taxon>Puccinia</taxon>
    </lineage>
</organism>
<dbReference type="AlphaFoldDB" id="A0A2N5SKK4"/>
<feature type="compositionally biased region" description="Basic and acidic residues" evidence="1">
    <location>
        <begin position="218"/>
        <end position="237"/>
    </location>
</feature>
<evidence type="ECO:0000313" key="2">
    <source>
        <dbReference type="EMBL" id="PLW13741.1"/>
    </source>
</evidence>
<keyword evidence="3" id="KW-1185">Reference proteome</keyword>
<sequence length="331" mass="36737">MNKVWPGDVSSLIDQWTSKGIFCIPSIVCRQCCNSHTKANSKKHSDDNYQPLSHAPDIDVFKGAKDPSIPEDVQLEEHSVLKGFGKEETLPLHLYFVVSTLTVFDPSKRYDFMSNLDWPFKLSFGGVEYTLFSRGYYGGSHYWSKVYRHSGGLSGIWLHNDMLNDGYARLISRVPSTIGGTSPQTAFLMYSRSSPLKHLKDVLGSSKLSDNQVAVPPKKQEETNDSAKSDSQAEEKGIASIESSDSASEIEDHANENTEIEDHNSNQKKEVPGKGKEEDNTGVTDVQSVEPKPLIVKFNLKKKSTQPIKPTKKKAEKVLTEGNDIPGCQPT</sequence>
<accession>A0A2N5SKK4</accession>
<feature type="region of interest" description="Disordered" evidence="1">
    <location>
        <begin position="207"/>
        <end position="331"/>
    </location>
</feature>
<gene>
    <name evidence="2" type="ORF">PCANC_17877</name>
</gene>
<evidence type="ECO:0000256" key="1">
    <source>
        <dbReference type="SAM" id="MobiDB-lite"/>
    </source>
</evidence>